<feature type="coiled-coil region" evidence="1">
    <location>
        <begin position="9"/>
        <end position="43"/>
    </location>
</feature>
<keyword evidence="4" id="KW-1185">Reference proteome</keyword>
<dbReference type="Gene3D" id="3.30.710.10">
    <property type="entry name" value="Potassium Channel Kv1.1, Chain A"/>
    <property type="match status" value="1"/>
</dbReference>
<evidence type="ECO:0000313" key="4">
    <source>
        <dbReference type="Proteomes" id="UP001432322"/>
    </source>
</evidence>
<organism evidence="3 4">
    <name type="scientific">Pristionchus fissidentatus</name>
    <dbReference type="NCBI Taxonomy" id="1538716"/>
    <lineage>
        <taxon>Eukaryota</taxon>
        <taxon>Metazoa</taxon>
        <taxon>Ecdysozoa</taxon>
        <taxon>Nematoda</taxon>
        <taxon>Chromadorea</taxon>
        <taxon>Rhabditida</taxon>
        <taxon>Rhabditina</taxon>
        <taxon>Diplogasteromorpha</taxon>
        <taxon>Diplogasteroidea</taxon>
        <taxon>Neodiplogasteridae</taxon>
        <taxon>Pristionchus</taxon>
    </lineage>
</organism>
<accession>A0AAV5WSB4</accession>
<protein>
    <recommendedName>
        <fullName evidence="2">BTB domain-containing protein</fullName>
    </recommendedName>
</protein>
<evidence type="ECO:0000259" key="2">
    <source>
        <dbReference type="PROSITE" id="PS50097"/>
    </source>
</evidence>
<gene>
    <name evidence="3" type="ORF">PFISCL1PPCAC_24445</name>
</gene>
<dbReference type="PANTHER" id="PTHR22744">
    <property type="entry name" value="HELIX LOOP HELIX PROTEIN 21-RELATED"/>
    <property type="match status" value="1"/>
</dbReference>
<name>A0AAV5WSB4_9BILA</name>
<sequence length="362" mass="41234">MGSVDDDQIERLSEQVRELNSTIASLTRDNSNLIKENTNLKERLSPCKLDVSQHIFTVKGRGGPTFIQKDTVNDVVELGGVNVKLCIDGMPDSDGIRQQYVWFELDSPTEHNATIRCQMAFCKDPVPANPVTTAPTRFEFVHLRGGTTTITHRMPVDNWMPFSSPNNVLGTVNLVVNFKMSRSTREDKIIFDEEECVDVQIGDETIPVNAGYLSAWSDHFRTYFTSPMIESQEGIYPVEGYSSIDFREMLDVIYPTSKPITVWNVEKMIDMADRFIMPALTNLCESFLSDRSKSNFTYAKLLTLADKYRLSFLKAIVIDRMTPTMIRSKVLNTEEYKGFSEEMKRSIEARYVEADFQDRGTT</sequence>
<comment type="caution">
    <text evidence="3">The sequence shown here is derived from an EMBL/GenBank/DDBJ whole genome shotgun (WGS) entry which is preliminary data.</text>
</comment>
<evidence type="ECO:0000256" key="1">
    <source>
        <dbReference type="SAM" id="Coils"/>
    </source>
</evidence>
<feature type="domain" description="BTB" evidence="2">
    <location>
        <begin position="195"/>
        <end position="262"/>
    </location>
</feature>
<dbReference type="Proteomes" id="UP001432322">
    <property type="component" value="Unassembled WGS sequence"/>
</dbReference>
<dbReference type="EMBL" id="BTSY01000006">
    <property type="protein sequence ID" value="GMT33148.1"/>
    <property type="molecule type" value="Genomic_DNA"/>
</dbReference>
<dbReference type="InterPro" id="IPR000210">
    <property type="entry name" value="BTB/POZ_dom"/>
</dbReference>
<evidence type="ECO:0000313" key="3">
    <source>
        <dbReference type="EMBL" id="GMT33148.1"/>
    </source>
</evidence>
<dbReference type="SUPFAM" id="SSF54695">
    <property type="entry name" value="POZ domain"/>
    <property type="match status" value="1"/>
</dbReference>
<dbReference type="PANTHER" id="PTHR22744:SF14">
    <property type="entry name" value="BTB DOMAIN-CONTAINING PROTEIN-RELATED"/>
    <property type="match status" value="1"/>
</dbReference>
<dbReference type="PROSITE" id="PS50097">
    <property type="entry name" value="BTB"/>
    <property type="match status" value="1"/>
</dbReference>
<reference evidence="3" key="1">
    <citation type="submission" date="2023-10" db="EMBL/GenBank/DDBJ databases">
        <title>Genome assembly of Pristionchus species.</title>
        <authorList>
            <person name="Yoshida K."/>
            <person name="Sommer R.J."/>
        </authorList>
    </citation>
    <scope>NUCLEOTIDE SEQUENCE</scope>
    <source>
        <strain evidence="3">RS5133</strain>
    </source>
</reference>
<dbReference type="InterPro" id="IPR011333">
    <property type="entry name" value="SKP1/BTB/POZ_sf"/>
</dbReference>
<dbReference type="SMART" id="SM00225">
    <property type="entry name" value="BTB"/>
    <property type="match status" value="1"/>
</dbReference>
<proteinExistence type="predicted"/>
<keyword evidence="1" id="KW-0175">Coiled coil</keyword>
<dbReference type="CDD" id="cd18186">
    <property type="entry name" value="BTB_POZ_ZBTB_KLHL-like"/>
    <property type="match status" value="1"/>
</dbReference>
<dbReference type="AlphaFoldDB" id="A0AAV5WSB4"/>
<dbReference type="Pfam" id="PF00651">
    <property type="entry name" value="BTB"/>
    <property type="match status" value="1"/>
</dbReference>